<dbReference type="RefSeq" id="WP_121973032.1">
    <property type="nucleotide sequence ID" value="NZ_OOGT01000019.1"/>
</dbReference>
<evidence type="ECO:0000256" key="2">
    <source>
        <dbReference type="ARBA" id="ARBA00023125"/>
    </source>
</evidence>
<dbReference type="SMART" id="SM00342">
    <property type="entry name" value="HTH_ARAC"/>
    <property type="match status" value="1"/>
</dbReference>
<dbReference type="GO" id="GO:0043565">
    <property type="term" value="F:sequence-specific DNA binding"/>
    <property type="evidence" value="ECO:0007669"/>
    <property type="project" value="InterPro"/>
</dbReference>
<accession>A0A2U3MVP5</accession>
<dbReference type="AlphaFoldDB" id="A0A2U3MVP5"/>
<evidence type="ECO:0000256" key="1">
    <source>
        <dbReference type="ARBA" id="ARBA00023015"/>
    </source>
</evidence>
<name>A0A2U3MVP5_9GAMM</name>
<dbReference type="Proteomes" id="UP000245974">
    <property type="component" value="Unassembled WGS sequence"/>
</dbReference>
<sequence>MKNLYQDQSLLVKSEGINAFEAIQANPNNRLIEAIFHQDKPLFAIWESQNAKVVEPFLHEICLSYHISGSIRVRNNVIGQNNVKFNSISIYGKHAYEWNIYNKLIYAQLYFWDDLLDLDKDQITQQLVQKHLHGIRDNWIDGFFRMILSYSSTDEKKQFILKMYLDCFKHLQKQYLSKQTNLNRLHENGGLTSFQVGKLQQYIEQNYQQQLNINDFCSAMNCSRSHLFREFKKTFGTTPYHFLNQKRLEVAKSLLIQGNPIHLICNKTGIDTPSKLNYLFNKYVGMSPKQFIDNNRDIN</sequence>
<keyword evidence="1" id="KW-0805">Transcription regulation</keyword>
<keyword evidence="6" id="KW-1185">Reference proteome</keyword>
<dbReference type="OrthoDB" id="9803764at2"/>
<evidence type="ECO:0000313" key="5">
    <source>
        <dbReference type="EMBL" id="SPL69508.1"/>
    </source>
</evidence>
<dbReference type="InterPro" id="IPR009057">
    <property type="entry name" value="Homeodomain-like_sf"/>
</dbReference>
<dbReference type="GO" id="GO:0003700">
    <property type="term" value="F:DNA-binding transcription factor activity"/>
    <property type="evidence" value="ECO:0007669"/>
    <property type="project" value="InterPro"/>
</dbReference>
<keyword evidence="2" id="KW-0238">DNA-binding</keyword>
<organism evidence="5 6">
    <name type="scientific">Acinetobacter stercoris</name>
    <dbReference type="NCBI Taxonomy" id="2126983"/>
    <lineage>
        <taxon>Bacteria</taxon>
        <taxon>Pseudomonadati</taxon>
        <taxon>Pseudomonadota</taxon>
        <taxon>Gammaproteobacteria</taxon>
        <taxon>Moraxellales</taxon>
        <taxon>Moraxellaceae</taxon>
        <taxon>Acinetobacter</taxon>
    </lineage>
</organism>
<dbReference type="PANTHER" id="PTHR43280">
    <property type="entry name" value="ARAC-FAMILY TRANSCRIPTIONAL REGULATOR"/>
    <property type="match status" value="1"/>
</dbReference>
<feature type="domain" description="HTH araC/xylS-type" evidence="4">
    <location>
        <begin position="197"/>
        <end position="294"/>
    </location>
</feature>
<dbReference type="SUPFAM" id="SSF46689">
    <property type="entry name" value="Homeodomain-like"/>
    <property type="match status" value="2"/>
</dbReference>
<evidence type="ECO:0000256" key="3">
    <source>
        <dbReference type="ARBA" id="ARBA00023163"/>
    </source>
</evidence>
<dbReference type="EMBL" id="OOGT01000019">
    <property type="protein sequence ID" value="SPL69508.1"/>
    <property type="molecule type" value="Genomic_DNA"/>
</dbReference>
<evidence type="ECO:0000313" key="6">
    <source>
        <dbReference type="Proteomes" id="UP000245974"/>
    </source>
</evidence>
<evidence type="ECO:0000259" key="4">
    <source>
        <dbReference type="PROSITE" id="PS01124"/>
    </source>
</evidence>
<dbReference type="Pfam" id="PF12833">
    <property type="entry name" value="HTH_18"/>
    <property type="match status" value="1"/>
</dbReference>
<protein>
    <submittedName>
        <fullName evidence="5">Putative response regulatory protein</fullName>
    </submittedName>
</protein>
<dbReference type="InParanoid" id="A0A2U3MVP5"/>
<gene>
    <name evidence="5" type="ORF">KPC_0686</name>
</gene>
<keyword evidence="3" id="KW-0804">Transcription</keyword>
<dbReference type="Gene3D" id="1.10.10.60">
    <property type="entry name" value="Homeodomain-like"/>
    <property type="match status" value="2"/>
</dbReference>
<dbReference type="InterPro" id="IPR018060">
    <property type="entry name" value="HTH_AraC"/>
</dbReference>
<dbReference type="PROSITE" id="PS01124">
    <property type="entry name" value="HTH_ARAC_FAMILY_2"/>
    <property type="match status" value="1"/>
</dbReference>
<dbReference type="PANTHER" id="PTHR43280:SF2">
    <property type="entry name" value="HTH-TYPE TRANSCRIPTIONAL REGULATOR EXSA"/>
    <property type="match status" value="1"/>
</dbReference>
<reference evidence="6" key="1">
    <citation type="submission" date="2018-03" db="EMBL/GenBank/DDBJ databases">
        <authorList>
            <person name="Blom J."/>
        </authorList>
    </citation>
    <scope>NUCLEOTIDE SEQUENCE [LARGE SCALE GENOMIC DNA]</scope>
    <source>
        <strain evidence="6">KPC-SM-21</strain>
    </source>
</reference>
<proteinExistence type="predicted"/>